<evidence type="ECO:0000259" key="3">
    <source>
        <dbReference type="PROSITE" id="PS50102"/>
    </source>
</evidence>
<accession>A0AA38XSP5</accession>
<gene>
    <name evidence="4" type="ORF">H2204_012308</name>
</gene>
<feature type="compositionally biased region" description="Polar residues" evidence="2">
    <location>
        <begin position="1"/>
        <end position="10"/>
    </location>
</feature>
<dbReference type="CDD" id="cd00590">
    <property type="entry name" value="RRM_SF"/>
    <property type="match status" value="1"/>
</dbReference>
<organism evidence="4 5">
    <name type="scientific">Knufia peltigerae</name>
    <dbReference type="NCBI Taxonomy" id="1002370"/>
    <lineage>
        <taxon>Eukaryota</taxon>
        <taxon>Fungi</taxon>
        <taxon>Dikarya</taxon>
        <taxon>Ascomycota</taxon>
        <taxon>Pezizomycotina</taxon>
        <taxon>Eurotiomycetes</taxon>
        <taxon>Chaetothyriomycetidae</taxon>
        <taxon>Chaetothyriales</taxon>
        <taxon>Trichomeriaceae</taxon>
        <taxon>Knufia</taxon>
    </lineage>
</organism>
<feature type="domain" description="RRM" evidence="3">
    <location>
        <begin position="327"/>
        <end position="404"/>
    </location>
</feature>
<keyword evidence="1" id="KW-0694">RNA-binding</keyword>
<dbReference type="Proteomes" id="UP001172681">
    <property type="component" value="Unassembled WGS sequence"/>
</dbReference>
<dbReference type="SMART" id="SM00360">
    <property type="entry name" value="RRM"/>
    <property type="match status" value="2"/>
</dbReference>
<reference evidence="4" key="1">
    <citation type="submission" date="2022-10" db="EMBL/GenBank/DDBJ databases">
        <title>Culturing micro-colonial fungi from biological soil crusts in the Mojave desert and describing Neophaeococcomyces mojavensis, and introducing the new genera and species Taxawa tesnikishii.</title>
        <authorList>
            <person name="Kurbessoian T."/>
            <person name="Stajich J.E."/>
        </authorList>
    </citation>
    <scope>NUCLEOTIDE SEQUENCE</scope>
    <source>
        <strain evidence="4">TK_35</strain>
    </source>
</reference>
<dbReference type="PANTHER" id="PTHR48034">
    <property type="entry name" value="TRANSFORMER-2 SEX-DETERMINING PROTEIN-RELATED"/>
    <property type="match status" value="1"/>
</dbReference>
<dbReference type="Gene3D" id="3.30.70.330">
    <property type="match status" value="2"/>
</dbReference>
<feature type="region of interest" description="Disordered" evidence="2">
    <location>
        <begin position="592"/>
        <end position="611"/>
    </location>
</feature>
<dbReference type="InterPro" id="IPR000504">
    <property type="entry name" value="RRM_dom"/>
</dbReference>
<protein>
    <recommendedName>
        <fullName evidence="3">RRM domain-containing protein</fullName>
    </recommendedName>
</protein>
<evidence type="ECO:0000313" key="5">
    <source>
        <dbReference type="Proteomes" id="UP001172681"/>
    </source>
</evidence>
<evidence type="ECO:0000256" key="2">
    <source>
        <dbReference type="SAM" id="MobiDB-lite"/>
    </source>
</evidence>
<dbReference type="InterPro" id="IPR012677">
    <property type="entry name" value="Nucleotide-bd_a/b_plait_sf"/>
</dbReference>
<sequence length="611" mass="66622">MSSRLASASKSPPKRVTMPPLPLPIPTALSRASTPPSPSPARGMGSLETEMGFLSVGTTNTRPSSSATSPLAGAGVTPLREDDVFAYAPPTGPAALRGLPGHISQRVDASFRGPATAFGSFEPRADRLIQGPNARNAQGIFPPEALIFVANLSSQKTVEQLQQSCHEVFDEFGTCHIFVKYDPRRHPFAFVQFENVEDANQAMTYTTDLELDGRKIRLERGKADRAVIMSKKDGSALTEAEARGVLEPYGKVELCVPAESNHLNIRGMYVKFAFYLDCRDALKNHNNMKSPYTIVLAPAMEPRFNLGPDGLLMVRGFASPRSIMDARSIFVGNLPEFATRPEVEALFQEFGSIIQTNIIKKAFTDGGINVFAFVEFAHPNEADRASLAERELHGNKLRIEPKEYSSRRASRFNIEKPIVHHHAPRYNHNHNNNHTGPMMMNRGGGGGGPRAYDYNYHYPSSSAAAAVVRQFPVYTNNTSTPYHNPPGAPTLYHAQPIFNPMMTQVETPPHHSYGMNNNGQGYGHGHGHGHQSNIAALPGSAAAYQTPPSSSNNYAQHALPLGLFTPTPQGNNNDYGGGSYASSHPWVVPNNGAAPGHHYNTNTDNEGTYWR</sequence>
<keyword evidence="5" id="KW-1185">Reference proteome</keyword>
<evidence type="ECO:0000256" key="1">
    <source>
        <dbReference type="PROSITE-ProRule" id="PRU00176"/>
    </source>
</evidence>
<dbReference type="GO" id="GO:0003723">
    <property type="term" value="F:RNA binding"/>
    <property type="evidence" value="ECO:0007669"/>
    <property type="project" value="UniProtKB-UniRule"/>
</dbReference>
<dbReference type="PROSITE" id="PS50102">
    <property type="entry name" value="RRM"/>
    <property type="match status" value="2"/>
</dbReference>
<proteinExistence type="predicted"/>
<dbReference type="InterPro" id="IPR050441">
    <property type="entry name" value="RBM"/>
</dbReference>
<feature type="compositionally biased region" description="Polar residues" evidence="2">
    <location>
        <begin position="599"/>
        <end position="611"/>
    </location>
</feature>
<dbReference type="EMBL" id="JAPDRN010000125">
    <property type="protein sequence ID" value="KAJ9620339.1"/>
    <property type="molecule type" value="Genomic_DNA"/>
</dbReference>
<dbReference type="SUPFAM" id="SSF54928">
    <property type="entry name" value="RNA-binding domain, RBD"/>
    <property type="match status" value="2"/>
</dbReference>
<name>A0AA38XSP5_9EURO</name>
<dbReference type="AlphaFoldDB" id="A0AA38XSP5"/>
<feature type="domain" description="RRM" evidence="3">
    <location>
        <begin position="145"/>
        <end position="223"/>
    </location>
</feature>
<feature type="region of interest" description="Disordered" evidence="2">
    <location>
        <begin position="1"/>
        <end position="46"/>
    </location>
</feature>
<comment type="caution">
    <text evidence="4">The sequence shown here is derived from an EMBL/GenBank/DDBJ whole genome shotgun (WGS) entry which is preliminary data.</text>
</comment>
<dbReference type="Pfam" id="PF00076">
    <property type="entry name" value="RRM_1"/>
    <property type="match status" value="2"/>
</dbReference>
<dbReference type="InterPro" id="IPR035979">
    <property type="entry name" value="RBD_domain_sf"/>
</dbReference>
<evidence type="ECO:0000313" key="4">
    <source>
        <dbReference type="EMBL" id="KAJ9620339.1"/>
    </source>
</evidence>